<reference evidence="2" key="1">
    <citation type="journal article" date="2014" name="Int. J. Syst. Evol. Microbiol.">
        <title>Complete genome sequence of Corynebacterium casei LMG S-19264T (=DSM 44701T), isolated from a smear-ripened cheese.</title>
        <authorList>
            <consortium name="US DOE Joint Genome Institute (JGI-PGF)"/>
            <person name="Walter F."/>
            <person name="Albersmeier A."/>
            <person name="Kalinowski J."/>
            <person name="Ruckert C."/>
        </authorList>
    </citation>
    <scope>NUCLEOTIDE SEQUENCE</scope>
    <source>
        <strain evidence="2">JCM 13919</strain>
    </source>
</reference>
<keyword evidence="3" id="KW-1185">Reference proteome</keyword>
<name>A0A917JSZ0_9GAMM</name>
<feature type="chain" id="PRO_5037479345" evidence="1">
    <location>
        <begin position="24"/>
        <end position="426"/>
    </location>
</feature>
<dbReference type="RefSeq" id="WP_131776121.1">
    <property type="nucleotide sequence ID" value="NZ_BMOB01000003.1"/>
</dbReference>
<organism evidence="2 3">
    <name type="scientific">Legionella impletisoli</name>
    <dbReference type="NCBI Taxonomy" id="343510"/>
    <lineage>
        <taxon>Bacteria</taxon>
        <taxon>Pseudomonadati</taxon>
        <taxon>Pseudomonadota</taxon>
        <taxon>Gammaproteobacteria</taxon>
        <taxon>Legionellales</taxon>
        <taxon>Legionellaceae</taxon>
        <taxon>Legionella</taxon>
    </lineage>
</organism>
<dbReference type="Proteomes" id="UP000630149">
    <property type="component" value="Unassembled WGS sequence"/>
</dbReference>
<evidence type="ECO:0000313" key="3">
    <source>
        <dbReference type="Proteomes" id="UP000630149"/>
    </source>
</evidence>
<protein>
    <submittedName>
        <fullName evidence="2">Intracellular multiplication protein IcmX</fullName>
    </submittedName>
</protein>
<proteinExistence type="predicted"/>
<feature type="signal peptide" evidence="1">
    <location>
        <begin position="1"/>
        <end position="23"/>
    </location>
</feature>
<keyword evidence="1" id="KW-0732">Signal</keyword>
<evidence type="ECO:0000313" key="2">
    <source>
        <dbReference type="EMBL" id="GGI83071.1"/>
    </source>
</evidence>
<dbReference type="AlphaFoldDB" id="A0A917JSZ0"/>
<dbReference type="EMBL" id="BMOB01000003">
    <property type="protein sequence ID" value="GGI83071.1"/>
    <property type="molecule type" value="Genomic_DNA"/>
</dbReference>
<evidence type="ECO:0000256" key="1">
    <source>
        <dbReference type="SAM" id="SignalP"/>
    </source>
</evidence>
<sequence>MKHFKTKGFVAGLLLSLGLPVSAQYNVQDDPDNPFADSMQKLVQYVQHLGLYLGYDLTSQQAPAPYSQLVNAPLAQVLQSYAFNTLLGSIPVNAISAAYSSFTPPTTQGYSQLNVFANLVFSQPVNGADKSIFINPSLDQQPNQQDPVSQNVLNILTTPDISYCTSKSPPPLCKGLVSKNVIGKPPSLAYYNYDQLKDVLPQLNGNTLLAPLLYSTQSAQQGGTSSEAAIPQQDQGLTAQNQAQAAANFIRFAIGIVPIELPSQSDYQKLYETATASGIKMPSAEDQLVAQAALNNYLVSLQSYASQLSIPLSNLYFALGKRLPQNQGDTNNPRMTSQALSEFSMATWRLYNPSQGTGDTQWLNKINTASPATVQKEIAILLAEINYQMYLNRQQDERMLLTNSLLLLTNLKSAQPSFPTQAETGS</sequence>
<gene>
    <name evidence="2" type="primary">icmX</name>
    <name evidence="2" type="ORF">GCM10007966_09550</name>
</gene>
<comment type="caution">
    <text evidence="2">The sequence shown here is derived from an EMBL/GenBank/DDBJ whole genome shotgun (WGS) entry which is preliminary data.</text>
</comment>
<dbReference type="OrthoDB" id="5634380at2"/>
<reference evidence="2" key="2">
    <citation type="submission" date="2020-09" db="EMBL/GenBank/DDBJ databases">
        <authorList>
            <person name="Sun Q."/>
            <person name="Ohkuma M."/>
        </authorList>
    </citation>
    <scope>NUCLEOTIDE SEQUENCE</scope>
    <source>
        <strain evidence="2">JCM 13919</strain>
    </source>
</reference>
<accession>A0A917JSZ0</accession>